<feature type="domain" description="AMP-dependent synthetase/ligase" evidence="1">
    <location>
        <begin position="50"/>
        <end position="227"/>
    </location>
</feature>
<dbReference type="Gene3D" id="3.40.50.12780">
    <property type="entry name" value="N-terminal domain of ligase-like"/>
    <property type="match status" value="1"/>
</dbReference>
<dbReference type="PANTHER" id="PTHR43201:SF32">
    <property type="entry name" value="2-SUCCINYLBENZOATE--COA LIGASE, CHLOROPLASTIC_PEROXISOMAL"/>
    <property type="match status" value="1"/>
</dbReference>
<name>A0A1G4G4I0_9BACT</name>
<dbReference type="EMBL" id="LT608328">
    <property type="protein sequence ID" value="SCM55855.1"/>
    <property type="molecule type" value="Genomic_DNA"/>
</dbReference>
<dbReference type="RefSeq" id="WP_071136113.1">
    <property type="nucleotide sequence ID" value="NZ_LT608328.1"/>
</dbReference>
<dbReference type="Pfam" id="PF13193">
    <property type="entry name" value="AMP-binding_C"/>
    <property type="match status" value="1"/>
</dbReference>
<reference evidence="3 4" key="1">
    <citation type="submission" date="2016-08" db="EMBL/GenBank/DDBJ databases">
        <authorList>
            <person name="Seilhamer J.J."/>
        </authorList>
    </citation>
    <scope>NUCLEOTIDE SEQUENCE [LARGE SCALE GENOMIC DNA]</scope>
    <source>
        <strain evidence="3">ING2-E5A</strain>
    </source>
</reference>
<dbReference type="GO" id="GO:0043748">
    <property type="term" value="F:O-succinylbenzoate synthase activity"/>
    <property type="evidence" value="ECO:0007669"/>
    <property type="project" value="UniProtKB-EC"/>
</dbReference>
<dbReference type="GO" id="GO:0031956">
    <property type="term" value="F:medium-chain fatty acid-CoA ligase activity"/>
    <property type="evidence" value="ECO:0007669"/>
    <property type="project" value="TreeGrafter"/>
</dbReference>
<evidence type="ECO:0000259" key="1">
    <source>
        <dbReference type="Pfam" id="PF00501"/>
    </source>
</evidence>
<evidence type="ECO:0000313" key="4">
    <source>
        <dbReference type="Proteomes" id="UP000178485"/>
    </source>
</evidence>
<dbReference type="SUPFAM" id="SSF56801">
    <property type="entry name" value="Acetyl-CoA synthetase-like"/>
    <property type="match status" value="1"/>
</dbReference>
<dbReference type="InterPro" id="IPR042099">
    <property type="entry name" value="ANL_N_sf"/>
</dbReference>
<proteinExistence type="predicted"/>
<dbReference type="AlphaFoldDB" id="A0A1G4G4I0"/>
<protein>
    <submittedName>
        <fullName evidence="3">O-succinylbenzoate synthase</fullName>
        <ecNumber evidence="3">4.2.1.113</ecNumber>
    </submittedName>
</protein>
<keyword evidence="3" id="KW-0456">Lyase</keyword>
<dbReference type="KEGG" id="pmuc:ING2E5A_0604"/>
<dbReference type="InterPro" id="IPR000873">
    <property type="entry name" value="AMP-dep_synth/lig_dom"/>
</dbReference>
<dbReference type="InterPro" id="IPR045851">
    <property type="entry name" value="AMP-bd_C_sf"/>
</dbReference>
<dbReference type="PANTHER" id="PTHR43201">
    <property type="entry name" value="ACYL-COA SYNTHETASE"/>
    <property type="match status" value="1"/>
</dbReference>
<dbReference type="Pfam" id="PF00501">
    <property type="entry name" value="AMP-binding"/>
    <property type="match status" value="1"/>
</dbReference>
<dbReference type="STRING" id="1642646.ING2E5A_0604"/>
<sequence>MEQITIEDICYQREAFLAETLPPFAGVSLFHRRLALFLKEWYSPSPLLTLNTSGSTGRPKTITVRKEQMLQSAAITCEFLELTAGMTALLCLPLEYIAGKMMAVRAIYGGLNLLVTEPSGYPLSDICRQTEFAAMVPLQVHNSLGREEERVRLSRIGRLIIGGGAVDSQLEEALRAFPNPIYSTYGMTETVSHIALRRINGKEASDRYTPLPGVGVTLSETGTLVINAPRISDRPVITNDIAEMGPDGTFRILGRSDNVINSGGIKIQIEAVEELLRPHIGTAYAVTSVPDPRLGEAMVLLVTSPSETSTVKDICARHLQRRQQPRHIFTVEKIPQTGNGKTDRAAAKKMATLLSLSSLAGRSAQ</sequence>
<feature type="domain" description="AMP-binding enzyme C-terminal" evidence="2">
    <location>
        <begin position="285"/>
        <end position="341"/>
    </location>
</feature>
<accession>A0A1G4G4I0</accession>
<dbReference type="EC" id="4.2.1.113" evidence="3"/>
<gene>
    <name evidence="3" type="ORF">ING2E5A_0604</name>
</gene>
<evidence type="ECO:0000313" key="3">
    <source>
        <dbReference type="EMBL" id="SCM55855.1"/>
    </source>
</evidence>
<dbReference type="Gene3D" id="3.30.300.30">
    <property type="match status" value="1"/>
</dbReference>
<dbReference type="InterPro" id="IPR025110">
    <property type="entry name" value="AMP-bd_C"/>
</dbReference>
<dbReference type="GO" id="GO:0006631">
    <property type="term" value="P:fatty acid metabolic process"/>
    <property type="evidence" value="ECO:0007669"/>
    <property type="project" value="TreeGrafter"/>
</dbReference>
<organism evidence="3 4">
    <name type="scientific">Petrimonas mucosa</name>
    <dbReference type="NCBI Taxonomy" id="1642646"/>
    <lineage>
        <taxon>Bacteria</taxon>
        <taxon>Pseudomonadati</taxon>
        <taxon>Bacteroidota</taxon>
        <taxon>Bacteroidia</taxon>
        <taxon>Bacteroidales</taxon>
        <taxon>Dysgonomonadaceae</taxon>
        <taxon>Petrimonas</taxon>
    </lineage>
</organism>
<keyword evidence="4" id="KW-1185">Reference proteome</keyword>
<evidence type="ECO:0000259" key="2">
    <source>
        <dbReference type="Pfam" id="PF13193"/>
    </source>
</evidence>
<dbReference type="Proteomes" id="UP000178485">
    <property type="component" value="Chromosome i"/>
</dbReference>